<dbReference type="GO" id="GO:0003676">
    <property type="term" value="F:nucleic acid binding"/>
    <property type="evidence" value="ECO:0007669"/>
    <property type="project" value="InterPro"/>
</dbReference>
<protein>
    <submittedName>
        <fullName evidence="3">Cold shock domain-containing protein</fullName>
    </submittedName>
</protein>
<dbReference type="PROSITE" id="PS51857">
    <property type="entry name" value="CSD_2"/>
    <property type="match status" value="1"/>
</dbReference>
<evidence type="ECO:0000313" key="4">
    <source>
        <dbReference type="Proteomes" id="UP000319809"/>
    </source>
</evidence>
<dbReference type="Proteomes" id="UP000319809">
    <property type="component" value="Chromosome"/>
</dbReference>
<evidence type="ECO:0000256" key="1">
    <source>
        <dbReference type="SAM" id="Phobius"/>
    </source>
</evidence>
<reference evidence="3 4" key="1">
    <citation type="submission" date="2019-06" db="EMBL/GenBank/DDBJ databases">
        <title>The genome of Shewanella sp. SM1901.</title>
        <authorList>
            <person name="Cha Q."/>
        </authorList>
    </citation>
    <scope>NUCLEOTIDE SEQUENCE [LARGE SCALE GENOMIC DNA]</scope>
    <source>
        <strain evidence="3 4">SM1901</strain>
    </source>
</reference>
<gene>
    <name evidence="3" type="ORF">FH971_03595</name>
</gene>
<organism evidence="3 4">
    <name type="scientific">Shewanella polaris</name>
    <dbReference type="NCBI Taxonomy" id="2588449"/>
    <lineage>
        <taxon>Bacteria</taxon>
        <taxon>Pseudomonadati</taxon>
        <taxon>Pseudomonadota</taxon>
        <taxon>Gammaproteobacteria</taxon>
        <taxon>Alteromonadales</taxon>
        <taxon>Shewanellaceae</taxon>
        <taxon>Shewanella</taxon>
    </lineage>
</organism>
<evidence type="ECO:0000313" key="3">
    <source>
        <dbReference type="EMBL" id="QDE30138.1"/>
    </source>
</evidence>
<dbReference type="Gene3D" id="2.40.50.140">
    <property type="entry name" value="Nucleic acid-binding proteins"/>
    <property type="match status" value="1"/>
</dbReference>
<keyword evidence="1" id="KW-0812">Transmembrane</keyword>
<keyword evidence="4" id="KW-1185">Reference proteome</keyword>
<dbReference type="SUPFAM" id="SSF50249">
    <property type="entry name" value="Nucleic acid-binding proteins"/>
    <property type="match status" value="1"/>
</dbReference>
<keyword evidence="1" id="KW-1133">Transmembrane helix</keyword>
<proteinExistence type="predicted"/>
<name>A0A4Y5YC33_9GAMM</name>
<dbReference type="SMART" id="SM00357">
    <property type="entry name" value="CSP"/>
    <property type="match status" value="1"/>
</dbReference>
<evidence type="ECO:0000259" key="2">
    <source>
        <dbReference type="PROSITE" id="PS51857"/>
    </source>
</evidence>
<dbReference type="AlphaFoldDB" id="A0A4Y5YC33"/>
<dbReference type="KEGG" id="spol:FH971_03595"/>
<dbReference type="InterPro" id="IPR002059">
    <property type="entry name" value="CSP_DNA-bd"/>
</dbReference>
<dbReference type="InterPro" id="IPR011129">
    <property type="entry name" value="CSD"/>
</dbReference>
<dbReference type="GO" id="GO:0005829">
    <property type="term" value="C:cytosol"/>
    <property type="evidence" value="ECO:0007669"/>
    <property type="project" value="UniProtKB-ARBA"/>
</dbReference>
<accession>A0A4Y5YC33</accession>
<feature type="transmembrane region" description="Helical" evidence="1">
    <location>
        <begin position="200"/>
        <end position="219"/>
    </location>
</feature>
<dbReference type="RefSeq" id="WP_140233394.1">
    <property type="nucleotide sequence ID" value="NZ_CP041036.1"/>
</dbReference>
<sequence length="221" mass="25027">MKGIVVAYISSKKYGFINGEDGESYFLHFSSLLDKSSEYKLIKGAVVEFDPIPTPKGLAAKDVCIQETYVKKKMVEFFITKQKIPKGLNVEASHPISTHFFKDPSEGREYIKQLAIEAGANAILGIEFEKNTFSEGNYKYTVHAFKGDFAFVSENVPCSKKRDELESALELDSLLANFNSQFKVIEAREHQLREKQLKTSHTGCFIALIILFVIIMFIFSR</sequence>
<keyword evidence="1" id="KW-0472">Membrane</keyword>
<dbReference type="Pfam" id="PF00313">
    <property type="entry name" value="CSD"/>
    <property type="match status" value="1"/>
</dbReference>
<feature type="domain" description="CSD" evidence="2">
    <location>
        <begin position="1"/>
        <end position="65"/>
    </location>
</feature>
<dbReference type="InterPro" id="IPR012340">
    <property type="entry name" value="NA-bd_OB-fold"/>
</dbReference>
<dbReference type="EMBL" id="CP041036">
    <property type="protein sequence ID" value="QDE30138.1"/>
    <property type="molecule type" value="Genomic_DNA"/>
</dbReference>